<gene>
    <name evidence="7" type="ORF">P43SY_004874</name>
</gene>
<evidence type="ECO:0000259" key="6">
    <source>
        <dbReference type="Pfam" id="PF12295"/>
    </source>
</evidence>
<feature type="region of interest" description="Disordered" evidence="4">
    <location>
        <begin position="373"/>
        <end position="397"/>
    </location>
</feature>
<feature type="compositionally biased region" description="Low complexity" evidence="4">
    <location>
        <begin position="1195"/>
        <end position="1214"/>
    </location>
</feature>
<feature type="compositionally biased region" description="Low complexity" evidence="4">
    <location>
        <begin position="387"/>
        <end position="396"/>
    </location>
</feature>
<organism evidence="7 8">
    <name type="scientific">Pythium insidiosum</name>
    <name type="common">Pythiosis disease agent</name>
    <dbReference type="NCBI Taxonomy" id="114742"/>
    <lineage>
        <taxon>Eukaryota</taxon>
        <taxon>Sar</taxon>
        <taxon>Stramenopiles</taxon>
        <taxon>Oomycota</taxon>
        <taxon>Peronosporomycetes</taxon>
        <taxon>Pythiales</taxon>
        <taxon>Pythiaceae</taxon>
        <taxon>Pythium</taxon>
    </lineage>
</organism>
<feature type="domain" description="Symplekin/Pta1 N-terminal" evidence="5">
    <location>
        <begin position="121"/>
        <end position="341"/>
    </location>
</feature>
<dbReference type="PANTHER" id="PTHR15245">
    <property type="entry name" value="SYMPLEKIN-RELATED"/>
    <property type="match status" value="1"/>
</dbReference>
<evidence type="ECO:0000256" key="3">
    <source>
        <dbReference type="ARBA" id="ARBA00023242"/>
    </source>
</evidence>
<feature type="compositionally biased region" description="Polar residues" evidence="4">
    <location>
        <begin position="802"/>
        <end position="812"/>
    </location>
</feature>
<evidence type="ECO:0000259" key="5">
    <source>
        <dbReference type="Pfam" id="PF11935"/>
    </source>
</evidence>
<dbReference type="Gene3D" id="1.25.10.10">
    <property type="entry name" value="Leucine-rich Repeat Variant"/>
    <property type="match status" value="1"/>
</dbReference>
<dbReference type="InterPro" id="IPR011989">
    <property type="entry name" value="ARM-like"/>
</dbReference>
<feature type="region of interest" description="Disordered" evidence="4">
    <location>
        <begin position="460"/>
        <end position="482"/>
    </location>
</feature>
<dbReference type="GO" id="GO:0006397">
    <property type="term" value="P:mRNA processing"/>
    <property type="evidence" value="ECO:0007669"/>
    <property type="project" value="UniProtKB-KW"/>
</dbReference>
<feature type="compositionally biased region" description="Basic and acidic residues" evidence="4">
    <location>
        <begin position="463"/>
        <end position="481"/>
    </location>
</feature>
<evidence type="ECO:0000313" key="8">
    <source>
        <dbReference type="Proteomes" id="UP001209570"/>
    </source>
</evidence>
<reference evidence="7" key="1">
    <citation type="submission" date="2021-12" db="EMBL/GenBank/DDBJ databases">
        <title>Prjna785345.</title>
        <authorList>
            <person name="Rujirawat T."/>
            <person name="Krajaejun T."/>
        </authorList>
    </citation>
    <scope>NUCLEOTIDE SEQUENCE</scope>
    <source>
        <strain evidence="7">Pi057C3</strain>
    </source>
</reference>
<feature type="region of interest" description="Disordered" evidence="4">
    <location>
        <begin position="1190"/>
        <end position="1214"/>
    </location>
</feature>
<dbReference type="InterPro" id="IPR022075">
    <property type="entry name" value="Symplekin_C"/>
</dbReference>
<comment type="subcellular location">
    <subcellularLocation>
        <location evidence="1">Nucleus</location>
    </subcellularLocation>
</comment>
<feature type="region of interest" description="Disordered" evidence="4">
    <location>
        <begin position="788"/>
        <end position="814"/>
    </location>
</feature>
<evidence type="ECO:0000256" key="2">
    <source>
        <dbReference type="ARBA" id="ARBA00022664"/>
    </source>
</evidence>
<feature type="compositionally biased region" description="Basic and acidic residues" evidence="4">
    <location>
        <begin position="373"/>
        <end position="382"/>
    </location>
</feature>
<dbReference type="InterPro" id="IPR016024">
    <property type="entry name" value="ARM-type_fold"/>
</dbReference>
<accession>A0AAD5LJH0</accession>
<dbReference type="AlphaFoldDB" id="A0AAD5LJH0"/>
<dbReference type="SUPFAM" id="SSF48371">
    <property type="entry name" value="ARM repeat"/>
    <property type="match status" value="1"/>
</dbReference>
<dbReference type="GO" id="GO:0005847">
    <property type="term" value="C:mRNA cleavage and polyadenylation specificity factor complex"/>
    <property type="evidence" value="ECO:0007669"/>
    <property type="project" value="TreeGrafter"/>
</dbReference>
<dbReference type="InterPro" id="IPR021850">
    <property type="entry name" value="Symplekin/Pta1"/>
</dbReference>
<comment type="caution">
    <text evidence="7">The sequence shown here is derived from an EMBL/GenBank/DDBJ whole genome shotgun (WGS) entry which is preliminary data.</text>
</comment>
<proteinExistence type="predicted"/>
<name>A0AAD5LJH0_PYTIN</name>
<evidence type="ECO:0000256" key="1">
    <source>
        <dbReference type="ARBA" id="ARBA00004123"/>
    </source>
</evidence>
<dbReference type="Pfam" id="PF11935">
    <property type="entry name" value="SYMPK_PTA1_N"/>
    <property type="match status" value="1"/>
</dbReference>
<dbReference type="Pfam" id="PF12295">
    <property type="entry name" value="Symplekin_C"/>
    <property type="match status" value="1"/>
</dbReference>
<evidence type="ECO:0000313" key="7">
    <source>
        <dbReference type="EMBL" id="KAJ0400779.1"/>
    </source>
</evidence>
<feature type="domain" description="Symplekin C-terminal" evidence="6">
    <location>
        <begin position="974"/>
        <end position="1150"/>
    </location>
</feature>
<dbReference type="PANTHER" id="PTHR15245:SF20">
    <property type="entry name" value="SYMPLEKIN"/>
    <property type="match status" value="1"/>
</dbReference>
<dbReference type="InterPro" id="IPR032460">
    <property type="entry name" value="Symplekin/Pta1_N"/>
</dbReference>
<protein>
    <recommendedName>
        <fullName evidence="9">Symplekin C-terminal domain-containing protein</fullName>
    </recommendedName>
</protein>
<keyword evidence="2" id="KW-0507">mRNA processing</keyword>
<keyword evidence="3" id="KW-0539">Nucleus</keyword>
<dbReference type="EMBL" id="JAKCXM010000146">
    <property type="protein sequence ID" value="KAJ0400779.1"/>
    <property type="molecule type" value="Genomic_DNA"/>
</dbReference>
<evidence type="ECO:0000256" key="4">
    <source>
        <dbReference type="SAM" id="MobiDB-lite"/>
    </source>
</evidence>
<dbReference type="Proteomes" id="UP001209570">
    <property type="component" value="Unassembled WGS sequence"/>
</dbReference>
<evidence type="ECO:0008006" key="9">
    <source>
        <dbReference type="Google" id="ProtNLM"/>
    </source>
</evidence>
<sequence length="1214" mass="130703">MTERLEEQVTALLNEIPTAPNNADQVELLQRVEELVLHRDASGAAHRLLHVALPFLRTIAHQRNAPLVAAIVALVSEAARRERLFLRDLFELVSTVLLLSHSSEKNVLLVLHHATLALPDAFTTVCDAGADASALDELWRAVASAVDHVAGVVASGPVAAAAVGADDCNNNRSAAVFLRAWKLLERGVLLLSSAQAATVFRDPARSNVQPDAVTVDRVPAEHRVLHAPALEALGASLCERMCQRLVAADAAALATREACVAVNSLALLAAVRPQHLPRIVPALLACHYDHAALRRDRAVQSTLHACLVKLLGLPSTQPWSADVSECLIALGDGARAAKAITKSKQPRRKYVTAPSEASLRRARLGKRTAERLVESVEHDKSAKRARPATATAAPGSERITHDALVDLPSEAVVNLVLEGFTAELPTPAPTHVKLALPPSELKTRMAALLARLATPSSVMVRETSLRRSRDPRRRRDSEPHDAPALLPVFDDAALDEMSDWVSKNASTIEEPLVSVGEDQRVQVFLRPVAAAWCRDMAAAALQRILDSEYGARLGGDDALREALLCRLAASPWLLSTDERGVAVVEPPASAADGADALLLPPPPPVYRSLLDFALEDLSARASLATALFHSEYVRVTSAELTTPPTSQPPTTTGYGPRPDALYRRAVKYFLDGMTRKMDMTSSSDKKLFGAVIAQLPRVTRAVLLALETLLRDKSGAVLAITVLRDLIKERQACARPALALLLRSTCDADESLRNTSIRCVANQLYTLPALRPSIERYAVRLVRSLQETNMPPTDDDAEMAEPSTTTTRSTGNAPERVAQQLALCDASAATQREELDALAASVEREDPLAATLDSDAEALRRLELYLALCAKQPTLLRHVIVAYGHASELVRQVIFQAIEKLIKHLKQRGSAVVVAQLHAGFDAASLSLICHILQLLAARSSSSSSGSAVDAATAELVGRVLELWRAHESVPEAITVLIPVLPSVPKDTLLPLLPRLLALPPNRWTVALTRILEAMPPVAVSPVDLLLGLHDVDLKADPTMQKKAIQAINFCVEHRHAFPSDVLLHVCRVLVHAEPLSKLALRTVILSVTTYPALQHDVAALLATLVARQVWAMPEDAIWKGFVKCAALVQPASFSVLLERLPAPQLALVLRDEPALRPLLRQFAATESKLSVSDATRAVLLADDEPAAADDAQDVDMASASASAADAATEQDAQ</sequence>
<keyword evidence="8" id="KW-1185">Reference proteome</keyword>